<dbReference type="InterPro" id="IPR011467">
    <property type="entry name" value="DUF1573"/>
</dbReference>
<feature type="chain" id="PRO_5040967917" description="DUF1573 domain-containing protein" evidence="1">
    <location>
        <begin position="24"/>
        <end position="88"/>
    </location>
</feature>
<dbReference type="Gene3D" id="2.60.40.10">
    <property type="entry name" value="Immunoglobulins"/>
    <property type="match status" value="1"/>
</dbReference>
<keyword evidence="3" id="KW-1185">Reference proteome</keyword>
<protein>
    <recommendedName>
        <fullName evidence="4">DUF1573 domain-containing protein</fullName>
    </recommendedName>
</protein>
<reference evidence="2" key="1">
    <citation type="submission" date="2022-12" db="EMBL/GenBank/DDBJ databases">
        <title>Reference genome sequencing for broad-spectrum identification of bacterial and archaeal isolates by mass spectrometry.</title>
        <authorList>
            <person name="Sekiguchi Y."/>
            <person name="Tourlousse D.M."/>
        </authorList>
    </citation>
    <scope>NUCLEOTIDE SEQUENCE</scope>
    <source>
        <strain evidence="2">ASRB1</strain>
    </source>
</reference>
<keyword evidence="1" id="KW-0732">Signal</keyword>
<feature type="signal peptide" evidence="1">
    <location>
        <begin position="1"/>
        <end position="23"/>
    </location>
</feature>
<organism evidence="2 3">
    <name type="scientific">Desulforhabdus amnigena</name>
    <dbReference type="NCBI Taxonomy" id="40218"/>
    <lineage>
        <taxon>Bacteria</taxon>
        <taxon>Pseudomonadati</taxon>
        <taxon>Thermodesulfobacteriota</taxon>
        <taxon>Syntrophobacteria</taxon>
        <taxon>Syntrophobacterales</taxon>
        <taxon>Syntrophobacteraceae</taxon>
        <taxon>Desulforhabdus</taxon>
    </lineage>
</organism>
<accession>A0A9W6LAH4</accession>
<evidence type="ECO:0000313" key="3">
    <source>
        <dbReference type="Proteomes" id="UP001144372"/>
    </source>
</evidence>
<dbReference type="EMBL" id="BSDR01000001">
    <property type="protein sequence ID" value="GLI35836.1"/>
    <property type="molecule type" value="Genomic_DNA"/>
</dbReference>
<evidence type="ECO:0000256" key="1">
    <source>
        <dbReference type="SAM" id="SignalP"/>
    </source>
</evidence>
<evidence type="ECO:0008006" key="4">
    <source>
        <dbReference type="Google" id="ProtNLM"/>
    </source>
</evidence>
<dbReference type="AlphaFoldDB" id="A0A9W6LAH4"/>
<sequence>MFRFIHSFFVILFCFLWTSIACAGNLPAVKATAPRLSLAANVQDTPSIQVPESTFDFGEVMEGSEIVHDFVVKNTGKAVLQIEQVRPG</sequence>
<dbReference type="Proteomes" id="UP001144372">
    <property type="component" value="Unassembled WGS sequence"/>
</dbReference>
<proteinExistence type="predicted"/>
<comment type="caution">
    <text evidence="2">The sequence shown here is derived from an EMBL/GenBank/DDBJ whole genome shotgun (WGS) entry which is preliminary data.</text>
</comment>
<name>A0A9W6LAH4_9BACT</name>
<dbReference type="PROSITE" id="PS51257">
    <property type="entry name" value="PROKAR_LIPOPROTEIN"/>
    <property type="match status" value="1"/>
</dbReference>
<dbReference type="InterPro" id="IPR013783">
    <property type="entry name" value="Ig-like_fold"/>
</dbReference>
<evidence type="ECO:0000313" key="2">
    <source>
        <dbReference type="EMBL" id="GLI35836.1"/>
    </source>
</evidence>
<gene>
    <name evidence="2" type="ORF">DAMNIGENAA_32690</name>
</gene>
<dbReference type="Pfam" id="PF07610">
    <property type="entry name" value="DUF1573"/>
    <property type="match status" value="1"/>
</dbReference>